<dbReference type="GO" id="GO:0070814">
    <property type="term" value="P:hydrogen sulfide biosynthetic process"/>
    <property type="evidence" value="ECO:0007669"/>
    <property type="project" value="UniProtKB-UniRule"/>
</dbReference>
<evidence type="ECO:0000256" key="7">
    <source>
        <dbReference type="ARBA" id="ARBA00022741"/>
    </source>
</evidence>
<name>A0A518BUP1_9BACT</name>
<keyword evidence="9 13" id="KW-0067">ATP-binding</keyword>
<keyword evidence="17" id="KW-1185">Reference proteome</keyword>
<evidence type="ECO:0000256" key="13">
    <source>
        <dbReference type="HAMAP-Rule" id="MF_00065"/>
    </source>
</evidence>
<evidence type="ECO:0000313" key="16">
    <source>
        <dbReference type="EMBL" id="QDU70703.1"/>
    </source>
</evidence>
<dbReference type="CDD" id="cd02027">
    <property type="entry name" value="APSK"/>
    <property type="match status" value="1"/>
</dbReference>
<evidence type="ECO:0000256" key="3">
    <source>
        <dbReference type="ARBA" id="ARBA00004806"/>
    </source>
</evidence>
<dbReference type="UniPathway" id="UPA00140">
    <property type="reaction ID" value="UER00205"/>
</dbReference>
<dbReference type="InterPro" id="IPR027417">
    <property type="entry name" value="P-loop_NTPase"/>
</dbReference>
<evidence type="ECO:0000256" key="11">
    <source>
        <dbReference type="ARBA" id="ARBA00031393"/>
    </source>
</evidence>
<evidence type="ECO:0000256" key="2">
    <source>
        <dbReference type="ARBA" id="ARBA00002632"/>
    </source>
</evidence>
<evidence type="ECO:0000256" key="4">
    <source>
        <dbReference type="ARBA" id="ARBA00007008"/>
    </source>
</evidence>
<reference evidence="16 17" key="1">
    <citation type="submission" date="2019-02" db="EMBL/GenBank/DDBJ databases">
        <title>Deep-cultivation of Planctomycetes and their phenomic and genomic characterization uncovers novel biology.</title>
        <authorList>
            <person name="Wiegand S."/>
            <person name="Jogler M."/>
            <person name="Boedeker C."/>
            <person name="Pinto D."/>
            <person name="Vollmers J."/>
            <person name="Rivas-Marin E."/>
            <person name="Kohn T."/>
            <person name="Peeters S.H."/>
            <person name="Heuer A."/>
            <person name="Rast P."/>
            <person name="Oberbeckmann S."/>
            <person name="Bunk B."/>
            <person name="Jeske O."/>
            <person name="Meyerdierks A."/>
            <person name="Storesund J.E."/>
            <person name="Kallscheuer N."/>
            <person name="Luecker S."/>
            <person name="Lage O.M."/>
            <person name="Pohl T."/>
            <person name="Merkel B.J."/>
            <person name="Hornburger P."/>
            <person name="Mueller R.-W."/>
            <person name="Bruemmer F."/>
            <person name="Labrenz M."/>
            <person name="Spormann A.M."/>
            <person name="Op den Camp H."/>
            <person name="Overmann J."/>
            <person name="Amann R."/>
            <person name="Jetten M.S.M."/>
            <person name="Mascher T."/>
            <person name="Medema M.H."/>
            <person name="Devos D.P."/>
            <person name="Kaster A.-K."/>
            <person name="Ovreas L."/>
            <person name="Rohde M."/>
            <person name="Galperin M.Y."/>
            <person name="Jogler C."/>
        </authorList>
    </citation>
    <scope>NUCLEOTIDE SEQUENCE [LARGE SCALE GENOMIC DNA]</scope>
    <source>
        <strain evidence="16 17">Pan265</strain>
    </source>
</reference>
<dbReference type="PANTHER" id="PTHR11055">
    <property type="entry name" value="BIFUNCTIONAL 3'-PHOSPHOADENOSINE 5'-PHOSPHOSULFATE SYNTHASE"/>
    <property type="match status" value="1"/>
</dbReference>
<comment type="similarity">
    <text evidence="4 13 14">Belongs to the APS kinase family.</text>
</comment>
<comment type="catalytic activity">
    <reaction evidence="1 13 14">
        <text>adenosine 5'-phosphosulfate + ATP = 3'-phosphoadenylyl sulfate + ADP + H(+)</text>
        <dbReference type="Rhea" id="RHEA:24152"/>
        <dbReference type="ChEBI" id="CHEBI:15378"/>
        <dbReference type="ChEBI" id="CHEBI:30616"/>
        <dbReference type="ChEBI" id="CHEBI:58243"/>
        <dbReference type="ChEBI" id="CHEBI:58339"/>
        <dbReference type="ChEBI" id="CHEBI:456216"/>
        <dbReference type="EC" id="2.7.1.25"/>
    </reaction>
</comment>
<organism evidence="16 17">
    <name type="scientific">Mucisphaera calidilacus</name>
    <dbReference type="NCBI Taxonomy" id="2527982"/>
    <lineage>
        <taxon>Bacteria</taxon>
        <taxon>Pseudomonadati</taxon>
        <taxon>Planctomycetota</taxon>
        <taxon>Phycisphaerae</taxon>
        <taxon>Phycisphaerales</taxon>
        <taxon>Phycisphaeraceae</taxon>
        <taxon>Mucisphaera</taxon>
    </lineage>
</organism>
<evidence type="ECO:0000256" key="9">
    <source>
        <dbReference type="ARBA" id="ARBA00022840"/>
    </source>
</evidence>
<dbReference type="Pfam" id="PF01583">
    <property type="entry name" value="APS_kinase"/>
    <property type="match status" value="1"/>
</dbReference>
<feature type="domain" description="APS kinase" evidence="15">
    <location>
        <begin position="28"/>
        <end position="179"/>
    </location>
</feature>
<dbReference type="AlphaFoldDB" id="A0A518BUP1"/>
<dbReference type="OrthoDB" id="9804504at2"/>
<dbReference type="EMBL" id="CP036280">
    <property type="protein sequence ID" value="QDU70703.1"/>
    <property type="molecule type" value="Genomic_DNA"/>
</dbReference>
<evidence type="ECO:0000259" key="15">
    <source>
        <dbReference type="Pfam" id="PF01583"/>
    </source>
</evidence>
<dbReference type="Proteomes" id="UP000320386">
    <property type="component" value="Chromosome"/>
</dbReference>
<proteinExistence type="inferred from homology"/>
<dbReference type="KEGG" id="mcad:Pan265_05340"/>
<evidence type="ECO:0000313" key="17">
    <source>
        <dbReference type="Proteomes" id="UP000320386"/>
    </source>
</evidence>
<feature type="active site" description="Phosphoserine intermediate" evidence="13">
    <location>
        <position position="110"/>
    </location>
</feature>
<dbReference type="NCBIfam" id="NF003013">
    <property type="entry name" value="PRK03846.1"/>
    <property type="match status" value="1"/>
</dbReference>
<evidence type="ECO:0000256" key="1">
    <source>
        <dbReference type="ARBA" id="ARBA00001823"/>
    </source>
</evidence>
<dbReference type="GO" id="GO:0005524">
    <property type="term" value="F:ATP binding"/>
    <property type="evidence" value="ECO:0007669"/>
    <property type="project" value="UniProtKB-UniRule"/>
</dbReference>
<dbReference type="FunFam" id="3.40.50.300:FF:000212">
    <property type="entry name" value="Adenylyl-sulfate kinase"/>
    <property type="match status" value="1"/>
</dbReference>
<dbReference type="InterPro" id="IPR002891">
    <property type="entry name" value="APS"/>
</dbReference>
<evidence type="ECO:0000256" key="8">
    <source>
        <dbReference type="ARBA" id="ARBA00022777"/>
    </source>
</evidence>
<dbReference type="RefSeq" id="WP_145444856.1">
    <property type="nucleotide sequence ID" value="NZ_CP036280.1"/>
</dbReference>
<evidence type="ECO:0000256" key="14">
    <source>
        <dbReference type="RuleBase" id="RU004347"/>
    </source>
</evidence>
<evidence type="ECO:0000256" key="10">
    <source>
        <dbReference type="ARBA" id="ARBA00029724"/>
    </source>
</evidence>
<dbReference type="HAMAP" id="MF_00065">
    <property type="entry name" value="Adenylyl_sulf_kinase"/>
    <property type="match status" value="1"/>
</dbReference>
<sequence length="205" mass="22619">MTEHKATNVTFHHGSVTRDDRAALLRHKGATLWFTGLSGSGKSTVAVAVEAELTRRRRLCYRLDGDNIRMGLNANLGFSEEDRVENIRRIGEVARLFADAGLIVLSSFISPFRADRDRVRQLHDEHGLPFIEVYIDVSLKTAEARDPKGLYKKARAGAIKDFTGISSPYEPPEQPELTLTTDTMSLEDETAAVIAALEAQGIIPA</sequence>
<feature type="binding site" evidence="13">
    <location>
        <begin position="36"/>
        <end position="43"/>
    </location>
    <ligand>
        <name>ATP</name>
        <dbReference type="ChEBI" id="CHEBI:30616"/>
    </ligand>
</feature>
<dbReference type="EC" id="2.7.1.25" evidence="5 13"/>
<dbReference type="GO" id="GO:0004020">
    <property type="term" value="F:adenylylsulfate kinase activity"/>
    <property type="evidence" value="ECO:0007669"/>
    <property type="project" value="UniProtKB-UniRule"/>
</dbReference>
<accession>A0A518BUP1</accession>
<evidence type="ECO:0000256" key="6">
    <source>
        <dbReference type="ARBA" id="ARBA00022679"/>
    </source>
</evidence>
<protein>
    <recommendedName>
        <fullName evidence="5 13">Adenylyl-sulfate kinase</fullName>
        <ecNumber evidence="5 13">2.7.1.25</ecNumber>
    </recommendedName>
    <alternativeName>
        <fullName evidence="11 13">APS kinase</fullName>
    </alternativeName>
    <alternativeName>
        <fullName evidence="12 13">ATP adenosine-5'-phosphosulfate 3'-phosphotransferase</fullName>
    </alternativeName>
    <alternativeName>
        <fullName evidence="10 13">Adenosine-5'-phosphosulfate kinase</fullName>
    </alternativeName>
</protein>
<dbReference type="SUPFAM" id="SSF52540">
    <property type="entry name" value="P-loop containing nucleoside triphosphate hydrolases"/>
    <property type="match status" value="1"/>
</dbReference>
<gene>
    <name evidence="13 16" type="primary">cysC</name>
    <name evidence="16" type="ORF">Pan265_05340</name>
</gene>
<comment type="pathway">
    <text evidence="3 13 14">Sulfur metabolism; hydrogen sulfide biosynthesis; sulfite from sulfate: step 2/3.</text>
</comment>
<keyword evidence="7 13" id="KW-0547">Nucleotide-binding</keyword>
<keyword evidence="13" id="KW-0597">Phosphoprotein</keyword>
<dbReference type="Gene3D" id="3.40.50.300">
    <property type="entry name" value="P-loop containing nucleotide triphosphate hydrolases"/>
    <property type="match status" value="1"/>
</dbReference>
<evidence type="ECO:0000256" key="5">
    <source>
        <dbReference type="ARBA" id="ARBA00012121"/>
    </source>
</evidence>
<dbReference type="PANTHER" id="PTHR11055:SF1">
    <property type="entry name" value="PAPS SYNTHETASE, ISOFORM D"/>
    <property type="match status" value="1"/>
</dbReference>
<dbReference type="InterPro" id="IPR059117">
    <property type="entry name" value="APS_kinase_dom"/>
</dbReference>
<comment type="function">
    <text evidence="2 13 14">Catalyzes the synthesis of activated sulfate.</text>
</comment>
<evidence type="ECO:0000256" key="12">
    <source>
        <dbReference type="ARBA" id="ARBA00031464"/>
    </source>
</evidence>
<keyword evidence="6 13" id="KW-0808">Transferase</keyword>
<dbReference type="NCBIfam" id="TIGR00455">
    <property type="entry name" value="apsK"/>
    <property type="match status" value="1"/>
</dbReference>
<keyword evidence="8 13" id="KW-0418">Kinase</keyword>
<dbReference type="GO" id="GO:0000103">
    <property type="term" value="P:sulfate assimilation"/>
    <property type="evidence" value="ECO:0007669"/>
    <property type="project" value="UniProtKB-UniRule"/>
</dbReference>